<accession>A0ABV0RUA1</accession>
<evidence type="ECO:0000313" key="1">
    <source>
        <dbReference type="EMBL" id="MEQ2211764.1"/>
    </source>
</evidence>
<sequence length="114" mass="13174">MLSTVVKCAGADVTLWRVCQSALSVSRAKGDSGGFSDLCGGGLDWWIRSVSHLSLFFFFYSSQTFLVEENFFKLEGILSWGLWYKNELNFQLFYSQFFGFSFLSYQIFQLVIYF</sequence>
<dbReference type="EMBL" id="JAHRIN010059124">
    <property type="protein sequence ID" value="MEQ2211764.1"/>
    <property type="molecule type" value="Genomic_DNA"/>
</dbReference>
<organism evidence="1 2">
    <name type="scientific">Xenoophorus captivus</name>
    <dbReference type="NCBI Taxonomy" id="1517983"/>
    <lineage>
        <taxon>Eukaryota</taxon>
        <taxon>Metazoa</taxon>
        <taxon>Chordata</taxon>
        <taxon>Craniata</taxon>
        <taxon>Vertebrata</taxon>
        <taxon>Euteleostomi</taxon>
        <taxon>Actinopterygii</taxon>
        <taxon>Neopterygii</taxon>
        <taxon>Teleostei</taxon>
        <taxon>Neoteleostei</taxon>
        <taxon>Acanthomorphata</taxon>
        <taxon>Ovalentaria</taxon>
        <taxon>Atherinomorphae</taxon>
        <taxon>Cyprinodontiformes</taxon>
        <taxon>Goodeidae</taxon>
        <taxon>Xenoophorus</taxon>
    </lineage>
</organism>
<comment type="caution">
    <text evidence="1">The sequence shown here is derived from an EMBL/GenBank/DDBJ whole genome shotgun (WGS) entry which is preliminary data.</text>
</comment>
<gene>
    <name evidence="1" type="ORF">XENOCAPTIV_014937</name>
</gene>
<dbReference type="Proteomes" id="UP001434883">
    <property type="component" value="Unassembled WGS sequence"/>
</dbReference>
<protein>
    <submittedName>
        <fullName evidence="1">Uncharacterized protein</fullName>
    </submittedName>
</protein>
<evidence type="ECO:0000313" key="2">
    <source>
        <dbReference type="Proteomes" id="UP001434883"/>
    </source>
</evidence>
<name>A0ABV0RUA1_9TELE</name>
<reference evidence="1 2" key="1">
    <citation type="submission" date="2021-06" db="EMBL/GenBank/DDBJ databases">
        <authorList>
            <person name="Palmer J.M."/>
        </authorList>
    </citation>
    <scope>NUCLEOTIDE SEQUENCE [LARGE SCALE GENOMIC DNA]</scope>
    <source>
        <strain evidence="1 2">XC_2019</strain>
        <tissue evidence="1">Muscle</tissue>
    </source>
</reference>
<keyword evidence="2" id="KW-1185">Reference proteome</keyword>
<proteinExistence type="predicted"/>